<dbReference type="AlphaFoldDB" id="A0A0A9BD35"/>
<proteinExistence type="predicted"/>
<name>A0A0A9BD35_ARUDO</name>
<reference evidence="2" key="2">
    <citation type="journal article" date="2015" name="Data Brief">
        <title>Shoot transcriptome of the giant reed, Arundo donax.</title>
        <authorList>
            <person name="Barrero R.A."/>
            <person name="Guerrero F.D."/>
            <person name="Moolhuijzen P."/>
            <person name="Goolsby J.A."/>
            <person name="Tidwell J."/>
            <person name="Bellgard S.E."/>
            <person name="Bellgard M.I."/>
        </authorList>
    </citation>
    <scope>NUCLEOTIDE SEQUENCE</scope>
    <source>
        <tissue evidence="2">Shoot tissue taken approximately 20 cm above the soil surface</tissue>
    </source>
</reference>
<evidence type="ECO:0000313" key="2">
    <source>
        <dbReference type="EMBL" id="JAD61256.1"/>
    </source>
</evidence>
<feature type="compositionally biased region" description="Polar residues" evidence="1">
    <location>
        <begin position="16"/>
        <end position="27"/>
    </location>
</feature>
<accession>A0A0A9BD35</accession>
<protein>
    <submittedName>
        <fullName evidence="2">Uncharacterized protein</fullName>
    </submittedName>
</protein>
<feature type="region of interest" description="Disordered" evidence="1">
    <location>
        <begin position="1"/>
        <end position="27"/>
    </location>
</feature>
<reference evidence="2" key="1">
    <citation type="submission" date="2014-09" db="EMBL/GenBank/DDBJ databases">
        <authorList>
            <person name="Magalhaes I.L.F."/>
            <person name="Oliveira U."/>
            <person name="Santos F.R."/>
            <person name="Vidigal T.H.D.A."/>
            <person name="Brescovit A.D."/>
            <person name="Santos A.J."/>
        </authorList>
    </citation>
    <scope>NUCLEOTIDE SEQUENCE</scope>
    <source>
        <tissue evidence="2">Shoot tissue taken approximately 20 cm above the soil surface</tissue>
    </source>
</reference>
<dbReference type="EMBL" id="GBRH01236639">
    <property type="protein sequence ID" value="JAD61256.1"/>
    <property type="molecule type" value="Transcribed_RNA"/>
</dbReference>
<organism evidence="2">
    <name type="scientific">Arundo donax</name>
    <name type="common">Giant reed</name>
    <name type="synonym">Donax arundinaceus</name>
    <dbReference type="NCBI Taxonomy" id="35708"/>
    <lineage>
        <taxon>Eukaryota</taxon>
        <taxon>Viridiplantae</taxon>
        <taxon>Streptophyta</taxon>
        <taxon>Embryophyta</taxon>
        <taxon>Tracheophyta</taxon>
        <taxon>Spermatophyta</taxon>
        <taxon>Magnoliopsida</taxon>
        <taxon>Liliopsida</taxon>
        <taxon>Poales</taxon>
        <taxon>Poaceae</taxon>
        <taxon>PACMAD clade</taxon>
        <taxon>Arundinoideae</taxon>
        <taxon>Arundineae</taxon>
        <taxon>Arundo</taxon>
    </lineage>
</organism>
<sequence length="27" mass="2953">MPTAKQELLSCHPPRVTNSATSVFKLP</sequence>
<evidence type="ECO:0000256" key="1">
    <source>
        <dbReference type="SAM" id="MobiDB-lite"/>
    </source>
</evidence>